<keyword evidence="3" id="KW-0963">Cytoplasm</keyword>
<proteinExistence type="predicted"/>
<dbReference type="Pfam" id="PF18117">
    <property type="entry name" value="EDS1_EP"/>
    <property type="match status" value="1"/>
</dbReference>
<dbReference type="AlphaFoldDB" id="A0AA88VIN4"/>
<keyword evidence="10" id="KW-1185">Reference proteome</keyword>
<dbReference type="CDD" id="cd00519">
    <property type="entry name" value="Lipase_3"/>
    <property type="match status" value="1"/>
</dbReference>
<keyword evidence="5" id="KW-0611">Plant defense</keyword>
<dbReference type="GO" id="GO:0006629">
    <property type="term" value="P:lipid metabolic process"/>
    <property type="evidence" value="ECO:0007669"/>
    <property type="project" value="InterPro"/>
</dbReference>
<dbReference type="Proteomes" id="UP001188597">
    <property type="component" value="Unassembled WGS sequence"/>
</dbReference>
<gene>
    <name evidence="9" type="ORF">RJ639_017859</name>
</gene>
<dbReference type="PANTHER" id="PTHR47413:SF2">
    <property type="entry name" value="LIPASE-LIKE PAD4"/>
    <property type="match status" value="1"/>
</dbReference>
<keyword evidence="6" id="KW-0539">Nucleus</keyword>
<evidence type="ECO:0000313" key="9">
    <source>
        <dbReference type="EMBL" id="KAK3006950.1"/>
    </source>
</evidence>
<evidence type="ECO:0000256" key="1">
    <source>
        <dbReference type="ARBA" id="ARBA00004123"/>
    </source>
</evidence>
<dbReference type="InterPro" id="IPR029058">
    <property type="entry name" value="AB_hydrolase_fold"/>
</dbReference>
<evidence type="ECO:0008006" key="11">
    <source>
        <dbReference type="Google" id="ProtNLM"/>
    </source>
</evidence>
<reference evidence="9" key="1">
    <citation type="submission" date="2022-12" db="EMBL/GenBank/DDBJ databases">
        <title>Draft genome assemblies for two species of Escallonia (Escalloniales).</title>
        <authorList>
            <person name="Chanderbali A."/>
            <person name="Dervinis C."/>
            <person name="Anghel I."/>
            <person name="Soltis D."/>
            <person name="Soltis P."/>
            <person name="Zapata F."/>
        </authorList>
    </citation>
    <scope>NUCLEOTIDE SEQUENCE</scope>
    <source>
        <strain evidence="9">UCBG64.0493</strain>
        <tissue evidence="9">Leaf</tissue>
    </source>
</reference>
<evidence type="ECO:0000313" key="10">
    <source>
        <dbReference type="Proteomes" id="UP001188597"/>
    </source>
</evidence>
<dbReference type="EMBL" id="JAVXUP010001925">
    <property type="protein sequence ID" value="KAK3006950.1"/>
    <property type="molecule type" value="Genomic_DNA"/>
</dbReference>
<evidence type="ECO:0000256" key="6">
    <source>
        <dbReference type="ARBA" id="ARBA00023242"/>
    </source>
</evidence>
<evidence type="ECO:0000256" key="5">
    <source>
        <dbReference type="ARBA" id="ARBA00022821"/>
    </source>
</evidence>
<dbReference type="PANTHER" id="PTHR47413">
    <property type="entry name" value="LIPASE-LIKE PAD4"/>
    <property type="match status" value="1"/>
</dbReference>
<dbReference type="GO" id="GO:0016787">
    <property type="term" value="F:hydrolase activity"/>
    <property type="evidence" value="ECO:0007669"/>
    <property type="project" value="UniProtKB-KW"/>
</dbReference>
<feature type="domain" description="Fungal lipase-type" evidence="7">
    <location>
        <begin position="93"/>
        <end position="203"/>
    </location>
</feature>
<dbReference type="InterPro" id="IPR041266">
    <property type="entry name" value="EDS1_EP"/>
</dbReference>
<sequence length="646" mass="73359">MEAEASTFETCEMLATFLASTPLLSDSWKLCSRANATAPQGFVANQVEDVCYVAFSGVQAVTGWDPGCRDFVPLDTSDNGLFSAWRRQGEEEEPVMVHAGFLHMFLSTFHTASFQTQIFEIMKRSKSVVFTGHSIGAPIASLSALWFLSHFQSISSSPSVICITFGSPLFGNKSLSRAILQERWGGNFWHVVARHDIVPRLLFAPLTPHLHFLLQLWHLCMPSPYLIEPAVQLHEHQTSELFRFVSAHVEATSREEGAVRPLFCPFGNFMFCTNEGAVCVDNETVVVKLLHVMFVLGSAGSSIIDHFNYGDYVGKVSLQFLSTSGFMEGDLPESSYEAGVELALQSSEIPNHVIHNDSLFQFQKSKPTAAMRLRVAVIQNVVSGLVKDCLKMAKRMGRTPNLNSAGVAIALSKITPLRAQIEWYKASCDESDDQMGYYDSFKQRGASKRGFKINMNRIKLAQFWDDLIGMLETDQLPHDFHKRAKYVNASQFYKLLVEPLDIAEYYRSGMHRVKGHYIKHGREKRYEIFDKWWGAKKVGDEESNKRSTFASLTQDSCFWARLEEAREWLEIVRTEGDTRKLCMLWENIDKFVQYARRMVEEKEVSIDVLARNSSYSLWIEELKELRLHLQQFPPSFPTLLDGRVVP</sequence>
<comment type="subcellular location">
    <subcellularLocation>
        <location evidence="2">Cytoplasm</location>
    </subcellularLocation>
    <subcellularLocation>
        <location evidence="1">Nucleus</location>
    </subcellularLocation>
</comment>
<name>A0AA88VIN4_9ASTE</name>
<feature type="domain" description="EDS1 EP" evidence="8">
    <location>
        <begin position="419"/>
        <end position="625"/>
    </location>
</feature>
<accession>A0AA88VIN4</accession>
<dbReference type="SUPFAM" id="SSF53474">
    <property type="entry name" value="alpha/beta-Hydrolases"/>
    <property type="match status" value="1"/>
</dbReference>
<dbReference type="GO" id="GO:0005634">
    <property type="term" value="C:nucleus"/>
    <property type="evidence" value="ECO:0007669"/>
    <property type="project" value="UniProtKB-SubCell"/>
</dbReference>
<dbReference type="GO" id="GO:0005737">
    <property type="term" value="C:cytoplasm"/>
    <property type="evidence" value="ECO:0007669"/>
    <property type="project" value="UniProtKB-SubCell"/>
</dbReference>
<dbReference type="GO" id="GO:0006952">
    <property type="term" value="P:defense response"/>
    <property type="evidence" value="ECO:0007669"/>
    <property type="project" value="UniProtKB-KW"/>
</dbReference>
<dbReference type="Gene3D" id="3.40.50.1820">
    <property type="entry name" value="alpha/beta hydrolase"/>
    <property type="match status" value="1"/>
</dbReference>
<evidence type="ECO:0000256" key="3">
    <source>
        <dbReference type="ARBA" id="ARBA00022490"/>
    </source>
</evidence>
<evidence type="ECO:0000256" key="4">
    <source>
        <dbReference type="ARBA" id="ARBA00022801"/>
    </source>
</evidence>
<dbReference type="Pfam" id="PF01764">
    <property type="entry name" value="Lipase_3"/>
    <property type="match status" value="1"/>
</dbReference>
<organism evidence="9 10">
    <name type="scientific">Escallonia herrerae</name>
    <dbReference type="NCBI Taxonomy" id="1293975"/>
    <lineage>
        <taxon>Eukaryota</taxon>
        <taxon>Viridiplantae</taxon>
        <taxon>Streptophyta</taxon>
        <taxon>Embryophyta</taxon>
        <taxon>Tracheophyta</taxon>
        <taxon>Spermatophyta</taxon>
        <taxon>Magnoliopsida</taxon>
        <taxon>eudicotyledons</taxon>
        <taxon>Gunneridae</taxon>
        <taxon>Pentapetalae</taxon>
        <taxon>asterids</taxon>
        <taxon>campanulids</taxon>
        <taxon>Escalloniales</taxon>
        <taxon>Escalloniaceae</taxon>
        <taxon>Escallonia</taxon>
    </lineage>
</organism>
<dbReference type="InterPro" id="IPR002921">
    <property type="entry name" value="Fungal_lipase-type"/>
</dbReference>
<comment type="caution">
    <text evidence="9">The sequence shown here is derived from an EMBL/GenBank/DDBJ whole genome shotgun (WGS) entry which is preliminary data.</text>
</comment>
<evidence type="ECO:0000259" key="8">
    <source>
        <dbReference type="Pfam" id="PF18117"/>
    </source>
</evidence>
<protein>
    <recommendedName>
        <fullName evidence="11">Lipase-like PAD4</fullName>
    </recommendedName>
</protein>
<evidence type="ECO:0000259" key="7">
    <source>
        <dbReference type="Pfam" id="PF01764"/>
    </source>
</evidence>
<evidence type="ECO:0000256" key="2">
    <source>
        <dbReference type="ARBA" id="ARBA00004496"/>
    </source>
</evidence>
<keyword evidence="4" id="KW-0378">Hydrolase</keyword>